<dbReference type="Pfam" id="PF00482">
    <property type="entry name" value="T2SSF"/>
    <property type="match status" value="1"/>
</dbReference>
<reference evidence="8 9" key="1">
    <citation type="journal article" date="2014" name="Int. J. Syst. Evol. Microbiol.">
        <title>Thermococcus paralvinellae sp. nov. and Thermococcus cleftensis sp. nov. of hyperthermophilic heterotrophs from deep-sea hydrothermal vents.</title>
        <authorList>
            <person name="Hensley S.A."/>
            <person name="Jung J.H."/>
            <person name="Park C.S."/>
            <person name="Holden J.F."/>
        </authorList>
    </citation>
    <scope>NUCLEOTIDE SEQUENCE [LARGE SCALE GENOMIC DNA]</scope>
    <source>
        <strain evidence="8 9">ES1</strain>
    </source>
</reference>
<dbReference type="STRING" id="582419.TES1_1858"/>
<feature type="transmembrane region" description="Helical" evidence="6">
    <location>
        <begin position="285"/>
        <end position="302"/>
    </location>
</feature>
<dbReference type="GO" id="GO:0005886">
    <property type="term" value="C:plasma membrane"/>
    <property type="evidence" value="ECO:0007669"/>
    <property type="project" value="UniProtKB-SubCell"/>
</dbReference>
<accession>W0I9X8</accession>
<dbReference type="OrthoDB" id="85883at2157"/>
<dbReference type="RefSeq" id="WP_042682325.1">
    <property type="nucleotide sequence ID" value="NZ_CP006965.1"/>
</dbReference>
<evidence type="ECO:0000256" key="5">
    <source>
        <dbReference type="ARBA" id="ARBA00023136"/>
    </source>
</evidence>
<feature type="transmembrane region" description="Helical" evidence="6">
    <location>
        <begin position="44"/>
        <end position="62"/>
    </location>
</feature>
<organism evidence="8 9">
    <name type="scientific">Thermococcus paralvinellae</name>
    <dbReference type="NCBI Taxonomy" id="582419"/>
    <lineage>
        <taxon>Archaea</taxon>
        <taxon>Methanobacteriati</taxon>
        <taxon>Methanobacteriota</taxon>
        <taxon>Thermococci</taxon>
        <taxon>Thermococcales</taxon>
        <taxon>Thermococcaceae</taxon>
        <taxon>Thermococcus</taxon>
    </lineage>
</organism>
<dbReference type="AlphaFoldDB" id="W0I9X8"/>
<evidence type="ECO:0000313" key="8">
    <source>
        <dbReference type="EMBL" id="AHF81233.1"/>
    </source>
</evidence>
<gene>
    <name evidence="8" type="ORF">TES1_1858</name>
</gene>
<dbReference type="Gene3D" id="1.20.81.30">
    <property type="entry name" value="Type II secretion system (T2SS), domain F"/>
    <property type="match status" value="1"/>
</dbReference>
<protein>
    <submittedName>
        <fullName evidence="8">Type II secretion system protein F domain-containing protein</fullName>
    </submittedName>
</protein>
<dbReference type="PANTHER" id="PTHR35402:SF1">
    <property type="entry name" value="TYPE II SECRETION SYSTEM PROTEIN GSPF DOMAIN-CONTAINING PROTEIN"/>
    <property type="match status" value="1"/>
</dbReference>
<dbReference type="InterPro" id="IPR056569">
    <property type="entry name" value="ArlJ-like"/>
</dbReference>
<keyword evidence="4 6" id="KW-1133">Transmembrane helix</keyword>
<dbReference type="PANTHER" id="PTHR35402">
    <property type="entry name" value="INTEGRAL MEMBRANE PROTEIN-RELATED"/>
    <property type="match status" value="1"/>
</dbReference>
<dbReference type="InterPro" id="IPR042094">
    <property type="entry name" value="T2SS_GspF_sf"/>
</dbReference>
<dbReference type="InterPro" id="IPR018076">
    <property type="entry name" value="T2SS_GspF_dom"/>
</dbReference>
<evidence type="ECO:0000256" key="4">
    <source>
        <dbReference type="ARBA" id="ARBA00022989"/>
    </source>
</evidence>
<dbReference type="GeneID" id="24907575"/>
<feature type="domain" description="Type II secretion system protein GspF" evidence="7">
    <location>
        <begin position="106"/>
        <end position="229"/>
    </location>
</feature>
<evidence type="ECO:0000313" key="9">
    <source>
        <dbReference type="Proteomes" id="UP000019027"/>
    </source>
</evidence>
<dbReference type="KEGG" id="ths:TES1_1858"/>
<keyword evidence="9" id="KW-1185">Reference proteome</keyword>
<feature type="transmembrane region" description="Helical" evidence="6">
    <location>
        <begin position="212"/>
        <end position="234"/>
    </location>
</feature>
<keyword evidence="2" id="KW-1003">Cell membrane</keyword>
<evidence type="ECO:0000256" key="1">
    <source>
        <dbReference type="ARBA" id="ARBA00004651"/>
    </source>
</evidence>
<evidence type="ECO:0000259" key="7">
    <source>
        <dbReference type="Pfam" id="PF00482"/>
    </source>
</evidence>
<dbReference type="HOGENOM" id="CLU_077875_0_0_2"/>
<evidence type="ECO:0000256" key="3">
    <source>
        <dbReference type="ARBA" id="ARBA00022692"/>
    </source>
</evidence>
<feature type="transmembrane region" description="Helical" evidence="6">
    <location>
        <begin position="254"/>
        <end position="273"/>
    </location>
</feature>
<comment type="subcellular location">
    <subcellularLocation>
        <location evidence="1">Cell membrane</location>
        <topology evidence="1">Multi-pass membrane protein</topology>
    </subcellularLocation>
</comment>
<dbReference type="EMBL" id="CP006965">
    <property type="protein sequence ID" value="AHF81233.1"/>
    <property type="molecule type" value="Genomic_DNA"/>
</dbReference>
<feature type="transmembrane region" description="Helical" evidence="6">
    <location>
        <begin position="68"/>
        <end position="87"/>
    </location>
</feature>
<evidence type="ECO:0000256" key="6">
    <source>
        <dbReference type="SAM" id="Phobius"/>
    </source>
</evidence>
<dbReference type="Proteomes" id="UP000019027">
    <property type="component" value="Chromosome"/>
</dbReference>
<keyword evidence="5 6" id="KW-0472">Membrane</keyword>
<keyword evidence="3 6" id="KW-0812">Transmembrane</keyword>
<evidence type="ECO:0000256" key="2">
    <source>
        <dbReference type="ARBA" id="ARBA00022475"/>
    </source>
</evidence>
<name>W0I9X8_9EURY</name>
<proteinExistence type="predicted"/>
<sequence>MRRYPPRRWRVIVNLVSRIIPEKILKKYEFLLYSAGIKFLASEYLTISILSSFGVLIAMYILTKNPLYTLIGVVAVLTFLLIIYPNWKISKRVAEMEQMLPDAFFYLASILRAGVSFPEALEDITETKFGALTEEFRRTVEEMRKGKSTIEALRAFALRNKRSPIIYRSMMIIIESMERGAPMADVLVSVANDVREILRIKRERKASTGMQAMFFIASSGFVGPLIIGMVSQLAAGLSGPQTGIELPVDELKTVLMLFVIIQAIISGIGIGVIREGNYSSGVKYSVLLAIMAGIIFSLASRLKLI</sequence>